<name>A0A9N9GMI0_9GLOM</name>
<dbReference type="Proteomes" id="UP000789508">
    <property type="component" value="Unassembled WGS sequence"/>
</dbReference>
<keyword evidence="2" id="KW-1185">Reference proteome</keyword>
<gene>
    <name evidence="1" type="ORF">ALEPTO_LOCUS8778</name>
</gene>
<dbReference type="OrthoDB" id="10543533at2759"/>
<organism evidence="1 2">
    <name type="scientific">Ambispora leptoticha</name>
    <dbReference type="NCBI Taxonomy" id="144679"/>
    <lineage>
        <taxon>Eukaryota</taxon>
        <taxon>Fungi</taxon>
        <taxon>Fungi incertae sedis</taxon>
        <taxon>Mucoromycota</taxon>
        <taxon>Glomeromycotina</taxon>
        <taxon>Glomeromycetes</taxon>
        <taxon>Archaeosporales</taxon>
        <taxon>Ambisporaceae</taxon>
        <taxon>Ambispora</taxon>
    </lineage>
</organism>
<sequence>YHYVFNEPPFRDRKFDRGLKFAERCCDADPDKRPDAWRLSNDIYGLIIKSKKENSDDNTWNTIYHNDVNRYHVSRRRLSPLSDFTLKVDLGEDGEE</sequence>
<protein>
    <submittedName>
        <fullName evidence="1">12527_t:CDS:1</fullName>
    </submittedName>
</protein>
<proteinExistence type="predicted"/>
<dbReference type="AlphaFoldDB" id="A0A9N9GMI0"/>
<dbReference type="EMBL" id="CAJVPS010005582">
    <property type="protein sequence ID" value="CAG8616462.1"/>
    <property type="molecule type" value="Genomic_DNA"/>
</dbReference>
<evidence type="ECO:0000313" key="2">
    <source>
        <dbReference type="Proteomes" id="UP000789508"/>
    </source>
</evidence>
<accession>A0A9N9GMI0</accession>
<reference evidence="1" key="1">
    <citation type="submission" date="2021-06" db="EMBL/GenBank/DDBJ databases">
        <authorList>
            <person name="Kallberg Y."/>
            <person name="Tangrot J."/>
            <person name="Rosling A."/>
        </authorList>
    </citation>
    <scope>NUCLEOTIDE SEQUENCE</scope>
    <source>
        <strain evidence="1">FL130A</strain>
    </source>
</reference>
<evidence type="ECO:0000313" key="1">
    <source>
        <dbReference type="EMBL" id="CAG8616462.1"/>
    </source>
</evidence>
<feature type="non-terminal residue" evidence="1">
    <location>
        <position position="1"/>
    </location>
</feature>
<comment type="caution">
    <text evidence="1">The sequence shown here is derived from an EMBL/GenBank/DDBJ whole genome shotgun (WGS) entry which is preliminary data.</text>
</comment>